<comment type="caution">
    <text evidence="1">The sequence shown here is derived from an EMBL/GenBank/DDBJ whole genome shotgun (WGS) entry which is preliminary data.</text>
</comment>
<gene>
    <name evidence="1" type="ORF">RRG08_001744</name>
</gene>
<evidence type="ECO:0000313" key="2">
    <source>
        <dbReference type="Proteomes" id="UP001283361"/>
    </source>
</evidence>
<dbReference type="EMBL" id="JAWDGP010001678">
    <property type="protein sequence ID" value="KAK3789356.1"/>
    <property type="molecule type" value="Genomic_DNA"/>
</dbReference>
<evidence type="ECO:0000313" key="1">
    <source>
        <dbReference type="EMBL" id="KAK3789356.1"/>
    </source>
</evidence>
<dbReference type="AlphaFoldDB" id="A0AAE1ALI3"/>
<name>A0AAE1ALI3_9GAST</name>
<dbReference type="Proteomes" id="UP001283361">
    <property type="component" value="Unassembled WGS sequence"/>
</dbReference>
<sequence>MDAKLPYRGQVAIERAIKMMRRAPTSQLTFGFLQCLVHGYNPPWYMRNLVRHYSSIDLSHGLGFLLSLARSNDISKSRESALALVYSTNQ</sequence>
<organism evidence="1 2">
    <name type="scientific">Elysia crispata</name>
    <name type="common">lettuce slug</name>
    <dbReference type="NCBI Taxonomy" id="231223"/>
    <lineage>
        <taxon>Eukaryota</taxon>
        <taxon>Metazoa</taxon>
        <taxon>Spiralia</taxon>
        <taxon>Lophotrochozoa</taxon>
        <taxon>Mollusca</taxon>
        <taxon>Gastropoda</taxon>
        <taxon>Heterobranchia</taxon>
        <taxon>Euthyneura</taxon>
        <taxon>Panpulmonata</taxon>
        <taxon>Sacoglossa</taxon>
        <taxon>Placobranchoidea</taxon>
        <taxon>Plakobranchidae</taxon>
        <taxon>Elysia</taxon>
    </lineage>
</organism>
<reference evidence="1" key="1">
    <citation type="journal article" date="2023" name="G3 (Bethesda)">
        <title>A reference genome for the long-term kleptoplast-retaining sea slug Elysia crispata morphotype clarki.</title>
        <authorList>
            <person name="Eastman K.E."/>
            <person name="Pendleton A.L."/>
            <person name="Shaikh M.A."/>
            <person name="Suttiyut T."/>
            <person name="Ogas R."/>
            <person name="Tomko P."/>
            <person name="Gavelis G."/>
            <person name="Widhalm J.R."/>
            <person name="Wisecaver J.H."/>
        </authorList>
    </citation>
    <scope>NUCLEOTIDE SEQUENCE</scope>
    <source>
        <strain evidence="1">ECLA1</strain>
    </source>
</reference>
<keyword evidence="2" id="KW-1185">Reference proteome</keyword>
<protein>
    <submittedName>
        <fullName evidence="1">Uncharacterized protein</fullName>
    </submittedName>
</protein>
<accession>A0AAE1ALI3</accession>
<proteinExistence type="predicted"/>